<organism evidence="1 2">
    <name type="scientific">Actinoalloteichus hoggarensis</name>
    <dbReference type="NCBI Taxonomy" id="1470176"/>
    <lineage>
        <taxon>Bacteria</taxon>
        <taxon>Bacillati</taxon>
        <taxon>Actinomycetota</taxon>
        <taxon>Actinomycetes</taxon>
        <taxon>Pseudonocardiales</taxon>
        <taxon>Pseudonocardiaceae</taxon>
        <taxon>Actinoalloteichus</taxon>
    </lineage>
</organism>
<dbReference type="Proteomes" id="UP000204221">
    <property type="component" value="Chromosome"/>
</dbReference>
<dbReference type="KEGG" id="ahg:AHOG_17975"/>
<evidence type="ECO:0000313" key="1">
    <source>
        <dbReference type="EMBL" id="ASO21220.1"/>
    </source>
</evidence>
<dbReference type="PROSITE" id="PS51257">
    <property type="entry name" value="PROKAR_LIPOPROTEIN"/>
    <property type="match status" value="1"/>
</dbReference>
<dbReference type="RefSeq" id="WP_093942419.1">
    <property type="nucleotide sequence ID" value="NZ_CP022521.1"/>
</dbReference>
<sequence length="211" mass="22022">MKKSVPTLVVLVLLVTGCSGDGDLAGLSLHSTTPTPCFAGVEKALAQVADELFEQRRSDGDLGPIDLPDGGSEAHCSVRFTSEALGTPGTPWKRSISVRYSLASPAIAPSDAVGRARDSYLRQLDTAPESARLRPISAGDEGASWHQDGTFAGGHAAFVDRNLAVKVHVEGGDSTDEGDSGVGPMSPEDAQDDAIRIAESVAESLLETRPR</sequence>
<dbReference type="OrthoDB" id="9944340at2"/>
<reference evidence="1 2" key="1">
    <citation type="submission" date="2017-07" db="EMBL/GenBank/DDBJ databases">
        <title>Complete genome sequence of Actinoalloteichus hoggarensis DSM 45943, type strain of Actinoalloteichus hoggarensis.</title>
        <authorList>
            <person name="Ruckert C."/>
            <person name="Nouioui I."/>
            <person name="Willmese J."/>
            <person name="van Wezel G."/>
            <person name="Klenk H.-P."/>
            <person name="Kalinowski J."/>
            <person name="Zotchev S.B."/>
        </authorList>
    </citation>
    <scope>NUCLEOTIDE SEQUENCE [LARGE SCALE GENOMIC DNA]</scope>
    <source>
        <strain evidence="1 2">DSM 45943</strain>
    </source>
</reference>
<accession>A0A221W5N8</accession>
<evidence type="ECO:0000313" key="2">
    <source>
        <dbReference type="Proteomes" id="UP000204221"/>
    </source>
</evidence>
<proteinExistence type="predicted"/>
<dbReference type="EMBL" id="CP022521">
    <property type="protein sequence ID" value="ASO21220.1"/>
    <property type="molecule type" value="Genomic_DNA"/>
</dbReference>
<dbReference type="AlphaFoldDB" id="A0A221W5N8"/>
<protein>
    <submittedName>
        <fullName evidence="1">Uncharacterized protein</fullName>
    </submittedName>
</protein>
<name>A0A221W5N8_9PSEU</name>
<gene>
    <name evidence="1" type="ORF">AHOG_17975</name>
</gene>
<keyword evidence="2" id="KW-1185">Reference proteome</keyword>